<evidence type="ECO:0000313" key="4">
    <source>
        <dbReference type="Proteomes" id="UP001215598"/>
    </source>
</evidence>
<feature type="compositionally biased region" description="Polar residues" evidence="1">
    <location>
        <begin position="1"/>
        <end position="10"/>
    </location>
</feature>
<gene>
    <name evidence="3" type="ORF">B0H16DRAFT_334132</name>
</gene>
<reference evidence="3" key="1">
    <citation type="submission" date="2023-03" db="EMBL/GenBank/DDBJ databases">
        <title>Massive genome expansion in bonnet fungi (Mycena s.s.) driven by repeated elements and novel gene families across ecological guilds.</title>
        <authorList>
            <consortium name="Lawrence Berkeley National Laboratory"/>
            <person name="Harder C.B."/>
            <person name="Miyauchi S."/>
            <person name="Viragh M."/>
            <person name="Kuo A."/>
            <person name="Thoen E."/>
            <person name="Andreopoulos B."/>
            <person name="Lu D."/>
            <person name="Skrede I."/>
            <person name="Drula E."/>
            <person name="Henrissat B."/>
            <person name="Morin E."/>
            <person name="Kohler A."/>
            <person name="Barry K."/>
            <person name="LaButti K."/>
            <person name="Morin E."/>
            <person name="Salamov A."/>
            <person name="Lipzen A."/>
            <person name="Mereny Z."/>
            <person name="Hegedus B."/>
            <person name="Baldrian P."/>
            <person name="Stursova M."/>
            <person name="Weitz H."/>
            <person name="Taylor A."/>
            <person name="Grigoriev I.V."/>
            <person name="Nagy L.G."/>
            <person name="Martin F."/>
            <person name="Kauserud H."/>
        </authorList>
    </citation>
    <scope>NUCLEOTIDE SEQUENCE</scope>
    <source>
        <strain evidence="3">CBHHK182m</strain>
    </source>
</reference>
<dbReference type="EMBL" id="JARKIB010000021">
    <property type="protein sequence ID" value="KAJ7767634.1"/>
    <property type="molecule type" value="Genomic_DNA"/>
</dbReference>
<accession>A0AAD7JLS0</accession>
<evidence type="ECO:0000256" key="1">
    <source>
        <dbReference type="SAM" id="MobiDB-lite"/>
    </source>
</evidence>
<protein>
    <submittedName>
        <fullName evidence="3">Uncharacterized protein</fullName>
    </submittedName>
</protein>
<proteinExistence type="predicted"/>
<keyword evidence="2" id="KW-0472">Membrane</keyword>
<dbReference type="AlphaFoldDB" id="A0AAD7JLS0"/>
<keyword evidence="4" id="KW-1185">Reference proteome</keyword>
<evidence type="ECO:0000313" key="3">
    <source>
        <dbReference type="EMBL" id="KAJ7767634.1"/>
    </source>
</evidence>
<evidence type="ECO:0000256" key="2">
    <source>
        <dbReference type="SAM" id="Phobius"/>
    </source>
</evidence>
<comment type="caution">
    <text evidence="3">The sequence shown here is derived from an EMBL/GenBank/DDBJ whole genome shotgun (WGS) entry which is preliminary data.</text>
</comment>
<feature type="region of interest" description="Disordered" evidence="1">
    <location>
        <begin position="1"/>
        <end position="28"/>
    </location>
</feature>
<feature type="compositionally biased region" description="Basic residues" evidence="1">
    <location>
        <begin position="11"/>
        <end position="22"/>
    </location>
</feature>
<name>A0AAD7JLS0_9AGAR</name>
<sequence>MGISTNQSNKIPRRPRTQRQHKTSSSTRTWCMAHREHHLIFQFECYNSPNGVRLPASEWGFCPFPFSFPPRLGIQGSGFSGSTGLTLFGTKYLYQPTLTIRQLEVFSSLAYIVIIWASFAAFTVTLDGTRDLFPKFGLLPTPLRAQAERGSTPHV</sequence>
<organism evidence="3 4">
    <name type="scientific">Mycena metata</name>
    <dbReference type="NCBI Taxonomy" id="1033252"/>
    <lineage>
        <taxon>Eukaryota</taxon>
        <taxon>Fungi</taxon>
        <taxon>Dikarya</taxon>
        <taxon>Basidiomycota</taxon>
        <taxon>Agaricomycotina</taxon>
        <taxon>Agaricomycetes</taxon>
        <taxon>Agaricomycetidae</taxon>
        <taxon>Agaricales</taxon>
        <taxon>Marasmiineae</taxon>
        <taxon>Mycenaceae</taxon>
        <taxon>Mycena</taxon>
    </lineage>
</organism>
<feature type="transmembrane region" description="Helical" evidence="2">
    <location>
        <begin position="105"/>
        <end position="126"/>
    </location>
</feature>
<keyword evidence="2" id="KW-1133">Transmembrane helix</keyword>
<dbReference type="Proteomes" id="UP001215598">
    <property type="component" value="Unassembled WGS sequence"/>
</dbReference>
<keyword evidence="2" id="KW-0812">Transmembrane</keyword>